<proteinExistence type="predicted"/>
<accession>A0A2T0UEM9</accession>
<evidence type="ECO:0000256" key="1">
    <source>
        <dbReference type="SAM" id="MobiDB-lite"/>
    </source>
</evidence>
<dbReference type="OrthoDB" id="9930749at2"/>
<name>A0A2T0UEM9_9ACTN</name>
<evidence type="ECO:0000313" key="2">
    <source>
        <dbReference type="EMBL" id="PRY56277.1"/>
    </source>
</evidence>
<dbReference type="EMBL" id="PVTJ01000010">
    <property type="protein sequence ID" value="PRY56277.1"/>
    <property type="molecule type" value="Genomic_DNA"/>
</dbReference>
<reference evidence="2 3" key="1">
    <citation type="submission" date="2018-03" db="EMBL/GenBank/DDBJ databases">
        <title>Genomic Encyclopedia of Type Strains, Phase III (KMG-III): the genomes of soil and plant-associated and newly described type strains.</title>
        <authorList>
            <person name="Whitman W."/>
        </authorList>
    </citation>
    <scope>NUCLEOTIDE SEQUENCE [LARGE SCALE GENOMIC DNA]</scope>
    <source>
        <strain evidence="2 3">CGMCC 4.7067</strain>
    </source>
</reference>
<comment type="caution">
    <text evidence="2">The sequence shown here is derived from an EMBL/GenBank/DDBJ whole genome shotgun (WGS) entry which is preliminary data.</text>
</comment>
<dbReference type="AlphaFoldDB" id="A0A2T0UEM9"/>
<dbReference type="Proteomes" id="UP000238176">
    <property type="component" value="Unassembled WGS sequence"/>
</dbReference>
<feature type="region of interest" description="Disordered" evidence="1">
    <location>
        <begin position="1"/>
        <end position="21"/>
    </location>
</feature>
<keyword evidence="3" id="KW-1185">Reference proteome</keyword>
<dbReference type="RefSeq" id="WP_106366168.1">
    <property type="nucleotide sequence ID" value="NZ_PVTJ01000010.1"/>
</dbReference>
<evidence type="ECO:0000313" key="3">
    <source>
        <dbReference type="Proteomes" id="UP000238176"/>
    </source>
</evidence>
<organism evidence="2 3">
    <name type="scientific">Glycomyces artemisiae</name>
    <dbReference type="NCBI Taxonomy" id="1076443"/>
    <lineage>
        <taxon>Bacteria</taxon>
        <taxon>Bacillati</taxon>
        <taxon>Actinomycetota</taxon>
        <taxon>Actinomycetes</taxon>
        <taxon>Glycomycetales</taxon>
        <taxon>Glycomycetaceae</taxon>
        <taxon>Glycomyces</taxon>
    </lineage>
</organism>
<sequence length="380" mass="42305">MEETPDGGEAQPTSDAPTKREILELIEKLREPFTAMKVRQYCKERWSDMKVTDADQESLGAMGETVDRGFIFEYSEDEYRHNGGRIGPESEGGSSSATPTSEFEEMYEVKWSTYTQCPVDKDCDDRTAWAIDIEADEWVDTELAEWSDRFTELLDNGDMQETEQLYLGMKRVCEALDSATESGADGAYKSIHALSDEGSDHWQGDDADTAHEQYGGAIKQAGDNHAAMAQILRDQANNDLALQITVHYVLADCVKQVHNTIRQKTYLDHFKEWDVLGDASMVLGTVGLVVSTQPLAVVGFALGALSYAGVEVKLDITIERELKLDQFETIKDDVMAVLDDTESMMEDSRADLKKETETLFDPYFYEVASGNPAYIPGGGV</sequence>
<protein>
    <submittedName>
        <fullName evidence="2">Uncharacterized protein</fullName>
    </submittedName>
</protein>
<feature type="region of interest" description="Disordered" evidence="1">
    <location>
        <begin position="81"/>
        <end position="101"/>
    </location>
</feature>
<gene>
    <name evidence="2" type="ORF">B0I28_110160</name>
</gene>
<feature type="compositionally biased region" description="Polar residues" evidence="1">
    <location>
        <begin position="92"/>
        <end position="101"/>
    </location>
</feature>